<reference evidence="3" key="2">
    <citation type="submission" date="2020-09" db="EMBL/GenBank/DDBJ databases">
        <authorList>
            <person name="Sun Q."/>
            <person name="Zhou Y."/>
        </authorList>
    </citation>
    <scope>NUCLEOTIDE SEQUENCE</scope>
    <source>
        <strain evidence="3">CGMCC 1.12195</strain>
    </source>
</reference>
<name>A0A917HCU7_9SPHI</name>
<reference evidence="3" key="1">
    <citation type="journal article" date="2014" name="Int. J. Syst. Evol. Microbiol.">
        <title>Complete genome sequence of Corynebacterium casei LMG S-19264T (=DSM 44701T), isolated from a smear-ripened cheese.</title>
        <authorList>
            <consortium name="US DOE Joint Genome Institute (JGI-PGF)"/>
            <person name="Walter F."/>
            <person name="Albersmeier A."/>
            <person name="Kalinowski J."/>
            <person name="Ruckert C."/>
        </authorList>
    </citation>
    <scope>NUCLEOTIDE SEQUENCE</scope>
    <source>
        <strain evidence="3">CGMCC 1.12195</strain>
    </source>
</reference>
<dbReference type="SUPFAM" id="SSF52833">
    <property type="entry name" value="Thioredoxin-like"/>
    <property type="match status" value="1"/>
</dbReference>
<gene>
    <name evidence="3" type="ORF">GCM10007415_03010</name>
</gene>
<feature type="domain" description="Thioredoxin-like fold" evidence="2">
    <location>
        <begin position="40"/>
        <end position="152"/>
    </location>
</feature>
<dbReference type="PROSITE" id="PS00194">
    <property type="entry name" value="THIOREDOXIN_1"/>
    <property type="match status" value="1"/>
</dbReference>
<evidence type="ECO:0000313" key="4">
    <source>
        <dbReference type="Proteomes" id="UP000660862"/>
    </source>
</evidence>
<dbReference type="Pfam" id="PF13098">
    <property type="entry name" value="Thioredoxin_2"/>
    <property type="match status" value="1"/>
</dbReference>
<protein>
    <recommendedName>
        <fullName evidence="2">Thioredoxin-like fold domain-containing protein</fullName>
    </recommendedName>
</protein>
<accession>A0A917HCU7</accession>
<evidence type="ECO:0000313" key="3">
    <source>
        <dbReference type="EMBL" id="GGG74866.1"/>
    </source>
</evidence>
<dbReference type="AlphaFoldDB" id="A0A917HCU7"/>
<keyword evidence="1" id="KW-0676">Redox-active center</keyword>
<dbReference type="InterPro" id="IPR036249">
    <property type="entry name" value="Thioredoxin-like_sf"/>
</dbReference>
<proteinExistence type="predicted"/>
<sequence>MKRSFHYIGLVFAITILLFPEAQGQVKSIPIGELADSMRSQSKPALILITTEWCTYCQMQKAQLRKNADFQSASADFHFSEFDAETRDPIVFADTTYHFKNTGVSTGRHDLAYMLGNQHNRLAFPTWVLVNENLEIIFKYPGILKPSDLEALIGALRRDQTLKK</sequence>
<dbReference type="RefSeq" id="WP_188504174.1">
    <property type="nucleotide sequence ID" value="NZ_BMER01000001.1"/>
</dbReference>
<evidence type="ECO:0000259" key="2">
    <source>
        <dbReference type="Pfam" id="PF13098"/>
    </source>
</evidence>
<evidence type="ECO:0000256" key="1">
    <source>
        <dbReference type="ARBA" id="ARBA00023284"/>
    </source>
</evidence>
<organism evidence="3 4">
    <name type="scientific">Parapedobacter pyrenivorans</name>
    <dbReference type="NCBI Taxonomy" id="1305674"/>
    <lineage>
        <taxon>Bacteria</taxon>
        <taxon>Pseudomonadati</taxon>
        <taxon>Bacteroidota</taxon>
        <taxon>Sphingobacteriia</taxon>
        <taxon>Sphingobacteriales</taxon>
        <taxon>Sphingobacteriaceae</taxon>
        <taxon>Parapedobacter</taxon>
    </lineage>
</organism>
<dbReference type="EMBL" id="BMER01000001">
    <property type="protein sequence ID" value="GGG74866.1"/>
    <property type="molecule type" value="Genomic_DNA"/>
</dbReference>
<comment type="caution">
    <text evidence="3">The sequence shown here is derived from an EMBL/GenBank/DDBJ whole genome shotgun (WGS) entry which is preliminary data.</text>
</comment>
<dbReference type="Proteomes" id="UP000660862">
    <property type="component" value="Unassembled WGS sequence"/>
</dbReference>
<keyword evidence="4" id="KW-1185">Reference proteome</keyword>
<dbReference type="InterPro" id="IPR017937">
    <property type="entry name" value="Thioredoxin_CS"/>
</dbReference>
<dbReference type="Gene3D" id="3.40.30.10">
    <property type="entry name" value="Glutaredoxin"/>
    <property type="match status" value="1"/>
</dbReference>
<dbReference type="InterPro" id="IPR012336">
    <property type="entry name" value="Thioredoxin-like_fold"/>
</dbReference>